<dbReference type="RefSeq" id="WP_185717513.1">
    <property type="nucleotide sequence ID" value="NZ_BAAAWI010000001.1"/>
</dbReference>
<evidence type="ECO:0000256" key="1">
    <source>
        <dbReference type="SAM" id="SignalP"/>
    </source>
</evidence>
<name>A0A7G7MD91_9PSEU</name>
<evidence type="ECO:0000313" key="2">
    <source>
        <dbReference type="EMBL" id="QNG50752.1"/>
    </source>
</evidence>
<feature type="signal peptide" evidence="1">
    <location>
        <begin position="1"/>
        <end position="21"/>
    </location>
</feature>
<reference evidence="2 3" key="1">
    <citation type="submission" date="2020-08" db="EMBL/GenBank/DDBJ databases">
        <authorList>
            <person name="Mo P."/>
        </authorList>
    </citation>
    <scope>NUCLEOTIDE SEQUENCE [LARGE SCALE GENOMIC DNA]</scope>
    <source>
        <strain evidence="2 3">CGMCC 4.1532</strain>
    </source>
</reference>
<gene>
    <name evidence="2" type="ORF">H6H00_21400</name>
</gene>
<dbReference type="EMBL" id="CP060131">
    <property type="protein sequence ID" value="QNG50752.1"/>
    <property type="molecule type" value="Genomic_DNA"/>
</dbReference>
<evidence type="ECO:0000313" key="3">
    <source>
        <dbReference type="Proteomes" id="UP000515728"/>
    </source>
</evidence>
<feature type="chain" id="PRO_5028948738" description="DUF3558 domain-containing protein" evidence="1">
    <location>
        <begin position="22"/>
        <end position="469"/>
    </location>
</feature>
<dbReference type="KEGG" id="ppel:H6H00_21400"/>
<dbReference type="PROSITE" id="PS51257">
    <property type="entry name" value="PROKAR_LIPOPROTEIN"/>
    <property type="match status" value="1"/>
</dbReference>
<evidence type="ECO:0008006" key="4">
    <source>
        <dbReference type="Google" id="ProtNLM"/>
    </source>
</evidence>
<keyword evidence="3" id="KW-1185">Reference proteome</keyword>
<sequence>MRGRTAVAALAAFTVISGCSAVVPGTGSPARDVPVAALPFDDAERVLAEQMAILRSWDVCAMHDVAAAERETGAVAFAVRPVGGYDGCEIALESAADGALSYVTIEVAEVVRGSGTPREIGGRTFAPVAPAPRAQGRPECGYAREVALGWGVVVRGEVAEDPAASCALAGDYLADVLPRIDAPPRRAAAATAPAFALGEQDPCAVLAGLAVDVADVTVDGPRTCSAPGVAVAFGLAQVETDVPGTATLLPGGRVEVVDDAPDGCTVTRQASDTTLLAPSLPYLFREVLAVTAADCATARSHLDAVALPGPAAAAPGALELGSLEDFPTADDVGAPFDPCATIGWSAFPAPVRPPGIDPRPFPSPVDPGTLYRVGCDYSSDALASVLSWGPATGAYTTDPAARPGVATRFGGRPGLEHRAAPTPGEAPLCLSTMQIGNGIAGVVTLARDTTADLCAVNRAVLETLAPLVP</sequence>
<organism evidence="2 3">
    <name type="scientific">Pseudonocardia petroleophila</name>
    <dbReference type="NCBI Taxonomy" id="37331"/>
    <lineage>
        <taxon>Bacteria</taxon>
        <taxon>Bacillati</taxon>
        <taxon>Actinomycetota</taxon>
        <taxon>Actinomycetes</taxon>
        <taxon>Pseudonocardiales</taxon>
        <taxon>Pseudonocardiaceae</taxon>
        <taxon>Pseudonocardia</taxon>
    </lineage>
</organism>
<dbReference type="AlphaFoldDB" id="A0A7G7MD91"/>
<protein>
    <recommendedName>
        <fullName evidence="4">DUF3558 domain-containing protein</fullName>
    </recommendedName>
</protein>
<keyword evidence="1" id="KW-0732">Signal</keyword>
<accession>A0A7G7MD91</accession>
<proteinExistence type="predicted"/>
<dbReference type="Proteomes" id="UP000515728">
    <property type="component" value="Chromosome"/>
</dbReference>